<sequence>MSRLIVKNLPNGIKEERFRNLFAAFGTLTDCCLKFTKDGKFRKFGFIGFQSEEDAKTAQSHFNKSFIDTSRVTDGTKKKKAGQLKEKRSQVATWSNDTKVEERANVVEDYLNFDSDEDS</sequence>
<keyword evidence="2" id="KW-0677">Repeat</keyword>
<dbReference type="InterPro" id="IPR035979">
    <property type="entry name" value="RBD_domain_sf"/>
</dbReference>
<dbReference type="GO" id="GO:0003729">
    <property type="term" value="F:mRNA binding"/>
    <property type="evidence" value="ECO:0007669"/>
    <property type="project" value="TreeGrafter"/>
</dbReference>
<dbReference type="Proteomes" id="UP000018936">
    <property type="component" value="Unassembled WGS sequence"/>
</dbReference>
<dbReference type="CDD" id="cd12564">
    <property type="entry name" value="RRM1_RBM19"/>
    <property type="match status" value="1"/>
</dbReference>
<keyword evidence="4" id="KW-0539">Nucleus</keyword>
<protein>
    <recommendedName>
        <fullName evidence="6">RRM domain-containing protein</fullName>
    </recommendedName>
</protein>
<dbReference type="InterPro" id="IPR012677">
    <property type="entry name" value="Nucleotide-bd_a/b_plait_sf"/>
</dbReference>
<evidence type="ECO:0000256" key="1">
    <source>
        <dbReference type="ARBA" id="ARBA00004123"/>
    </source>
</evidence>
<dbReference type="SUPFAM" id="SSF54928">
    <property type="entry name" value="RNA-binding domain, RBD"/>
    <property type="match status" value="1"/>
</dbReference>
<evidence type="ECO:0000313" key="8">
    <source>
        <dbReference type="Proteomes" id="UP000018936"/>
    </source>
</evidence>
<feature type="non-terminal residue" evidence="7">
    <location>
        <position position="1"/>
    </location>
</feature>
<dbReference type="PROSITE" id="PS50102">
    <property type="entry name" value="RRM"/>
    <property type="match status" value="1"/>
</dbReference>
<gene>
    <name evidence="7" type="ORF">L345_14850</name>
</gene>
<evidence type="ECO:0000313" key="7">
    <source>
        <dbReference type="EMBL" id="ETE59421.1"/>
    </source>
</evidence>
<evidence type="ECO:0000259" key="6">
    <source>
        <dbReference type="PROSITE" id="PS50102"/>
    </source>
</evidence>
<keyword evidence="3 5" id="KW-0694">RNA-binding</keyword>
<proteinExistence type="predicted"/>
<dbReference type="PANTHER" id="PTHR48039:SF5">
    <property type="entry name" value="RNA-BINDING PROTEIN 28"/>
    <property type="match status" value="1"/>
</dbReference>
<comment type="caution">
    <text evidence="7">The sequence shown here is derived from an EMBL/GenBank/DDBJ whole genome shotgun (WGS) entry which is preliminary data.</text>
</comment>
<dbReference type="PANTHER" id="PTHR48039">
    <property type="entry name" value="RNA-BINDING MOTIF PROTEIN 14B"/>
    <property type="match status" value="1"/>
</dbReference>
<evidence type="ECO:0000256" key="5">
    <source>
        <dbReference type="PROSITE-ProRule" id="PRU00176"/>
    </source>
</evidence>
<accession>V8NBT6</accession>
<feature type="non-terminal residue" evidence="7">
    <location>
        <position position="119"/>
    </location>
</feature>
<evidence type="ECO:0000256" key="2">
    <source>
        <dbReference type="ARBA" id="ARBA00022737"/>
    </source>
</evidence>
<dbReference type="EMBL" id="AZIM01005585">
    <property type="protein sequence ID" value="ETE59421.1"/>
    <property type="molecule type" value="Genomic_DNA"/>
</dbReference>
<organism evidence="7 8">
    <name type="scientific">Ophiophagus hannah</name>
    <name type="common">King cobra</name>
    <name type="synonym">Naja hannah</name>
    <dbReference type="NCBI Taxonomy" id="8665"/>
    <lineage>
        <taxon>Eukaryota</taxon>
        <taxon>Metazoa</taxon>
        <taxon>Chordata</taxon>
        <taxon>Craniata</taxon>
        <taxon>Vertebrata</taxon>
        <taxon>Euteleostomi</taxon>
        <taxon>Lepidosauria</taxon>
        <taxon>Squamata</taxon>
        <taxon>Bifurcata</taxon>
        <taxon>Unidentata</taxon>
        <taxon>Episquamata</taxon>
        <taxon>Toxicofera</taxon>
        <taxon>Serpentes</taxon>
        <taxon>Colubroidea</taxon>
        <taxon>Elapidae</taxon>
        <taxon>Elapinae</taxon>
        <taxon>Ophiophagus</taxon>
    </lineage>
</organism>
<evidence type="ECO:0000256" key="3">
    <source>
        <dbReference type="ARBA" id="ARBA00022884"/>
    </source>
</evidence>
<dbReference type="OrthoDB" id="439639at2759"/>
<reference evidence="7 8" key="1">
    <citation type="journal article" date="2013" name="Proc. Natl. Acad. Sci. U.S.A.">
        <title>The king cobra genome reveals dynamic gene evolution and adaptation in the snake venom system.</title>
        <authorList>
            <person name="Vonk F.J."/>
            <person name="Casewell N.R."/>
            <person name="Henkel C.V."/>
            <person name="Heimberg A.M."/>
            <person name="Jansen H.J."/>
            <person name="McCleary R.J."/>
            <person name="Kerkkamp H.M."/>
            <person name="Vos R.A."/>
            <person name="Guerreiro I."/>
            <person name="Calvete J.J."/>
            <person name="Wuster W."/>
            <person name="Woods A.E."/>
            <person name="Logan J.M."/>
            <person name="Harrison R.A."/>
            <person name="Castoe T.A."/>
            <person name="de Koning A.P."/>
            <person name="Pollock D.D."/>
            <person name="Yandell M."/>
            <person name="Calderon D."/>
            <person name="Renjifo C."/>
            <person name="Currier R.B."/>
            <person name="Salgado D."/>
            <person name="Pla D."/>
            <person name="Sanz L."/>
            <person name="Hyder A.S."/>
            <person name="Ribeiro J.M."/>
            <person name="Arntzen J.W."/>
            <person name="van den Thillart G.E."/>
            <person name="Boetzer M."/>
            <person name="Pirovano W."/>
            <person name="Dirks R.P."/>
            <person name="Spaink H.P."/>
            <person name="Duboule D."/>
            <person name="McGlinn E."/>
            <person name="Kini R.M."/>
            <person name="Richardson M.K."/>
        </authorList>
    </citation>
    <scope>NUCLEOTIDE SEQUENCE</scope>
    <source>
        <tissue evidence="7">Blood</tissue>
    </source>
</reference>
<keyword evidence="8" id="KW-1185">Reference proteome</keyword>
<dbReference type="InterPro" id="IPR000504">
    <property type="entry name" value="RRM_dom"/>
</dbReference>
<dbReference type="InterPro" id="IPR034418">
    <property type="entry name" value="RMB19_RRM1"/>
</dbReference>
<comment type="subcellular location">
    <subcellularLocation>
        <location evidence="1">Nucleus</location>
    </subcellularLocation>
</comment>
<name>V8NBT6_OPHHA</name>
<dbReference type="InterPro" id="IPR051945">
    <property type="entry name" value="RRM_MRD1_RNA_proc_ribogen"/>
</dbReference>
<dbReference type="Pfam" id="PF00076">
    <property type="entry name" value="RRM_1"/>
    <property type="match status" value="1"/>
</dbReference>
<dbReference type="SMART" id="SM00360">
    <property type="entry name" value="RRM"/>
    <property type="match status" value="1"/>
</dbReference>
<dbReference type="Gene3D" id="3.30.70.330">
    <property type="match status" value="1"/>
</dbReference>
<feature type="domain" description="RRM" evidence="6">
    <location>
        <begin position="2"/>
        <end position="79"/>
    </location>
</feature>
<evidence type="ECO:0000256" key="4">
    <source>
        <dbReference type="ARBA" id="ARBA00023242"/>
    </source>
</evidence>
<dbReference type="AlphaFoldDB" id="V8NBT6"/>
<dbReference type="GO" id="GO:0005730">
    <property type="term" value="C:nucleolus"/>
    <property type="evidence" value="ECO:0007669"/>
    <property type="project" value="TreeGrafter"/>
</dbReference>